<dbReference type="STRING" id="594679.SD28_03345"/>
<evidence type="ECO:0000256" key="11">
    <source>
        <dbReference type="RuleBase" id="RU003780"/>
    </source>
</evidence>
<dbReference type="NCBIfam" id="NF003588">
    <property type="entry name" value="PRK05254.1-1"/>
    <property type="match status" value="1"/>
</dbReference>
<evidence type="ECO:0000256" key="3">
    <source>
        <dbReference type="ARBA" id="ARBA00008184"/>
    </source>
</evidence>
<dbReference type="KEGG" id="fgu:SD28_03345"/>
<dbReference type="PANTHER" id="PTHR11264:SF0">
    <property type="entry name" value="URACIL-DNA GLYCOSYLASE"/>
    <property type="match status" value="1"/>
</dbReference>
<evidence type="ECO:0000256" key="10">
    <source>
        <dbReference type="PROSITE-ProRule" id="PRU10072"/>
    </source>
</evidence>
<comment type="similarity">
    <text evidence="3 9 11">Belongs to the uracil-DNA glycosylase (UDG) superfamily. UNG family.</text>
</comment>
<dbReference type="FunFam" id="3.40.470.10:FF:000001">
    <property type="entry name" value="Uracil-DNA glycosylase"/>
    <property type="match status" value="1"/>
</dbReference>
<keyword evidence="8 9" id="KW-0234">DNA repair</keyword>
<dbReference type="GO" id="GO:0004844">
    <property type="term" value="F:uracil DNA N-glycosylase activity"/>
    <property type="evidence" value="ECO:0007669"/>
    <property type="project" value="UniProtKB-UniRule"/>
</dbReference>
<keyword evidence="9" id="KW-0963">Cytoplasm</keyword>
<dbReference type="SMART" id="SM00987">
    <property type="entry name" value="UreE_C"/>
    <property type="match status" value="1"/>
</dbReference>
<organism evidence="13 14">
    <name type="scientific">Allofrancisella guangzhouensis</name>
    <dbReference type="NCBI Taxonomy" id="594679"/>
    <lineage>
        <taxon>Bacteria</taxon>
        <taxon>Pseudomonadati</taxon>
        <taxon>Pseudomonadota</taxon>
        <taxon>Gammaproteobacteria</taxon>
        <taxon>Thiotrichales</taxon>
        <taxon>Francisellaceae</taxon>
        <taxon>Allofrancisella</taxon>
    </lineage>
</organism>
<dbReference type="CDD" id="cd10027">
    <property type="entry name" value="UDG-F1-like"/>
    <property type="match status" value="1"/>
</dbReference>
<dbReference type="SMART" id="SM00986">
    <property type="entry name" value="UDG"/>
    <property type="match status" value="1"/>
</dbReference>
<proteinExistence type="inferred from homology"/>
<dbReference type="Gene3D" id="3.40.470.10">
    <property type="entry name" value="Uracil-DNA glycosylase-like domain"/>
    <property type="match status" value="1"/>
</dbReference>
<dbReference type="NCBIfam" id="TIGR00628">
    <property type="entry name" value="ung"/>
    <property type="match status" value="1"/>
</dbReference>
<evidence type="ECO:0000256" key="2">
    <source>
        <dbReference type="ARBA" id="ARBA00002631"/>
    </source>
</evidence>
<dbReference type="InterPro" id="IPR036895">
    <property type="entry name" value="Uracil-DNA_glycosylase-like_sf"/>
</dbReference>
<dbReference type="InterPro" id="IPR002043">
    <property type="entry name" value="UDG_fam1"/>
</dbReference>
<dbReference type="HAMAP" id="MF_00148">
    <property type="entry name" value="UDG"/>
    <property type="match status" value="1"/>
</dbReference>
<dbReference type="GO" id="GO:0005737">
    <property type="term" value="C:cytoplasm"/>
    <property type="evidence" value="ECO:0007669"/>
    <property type="project" value="UniProtKB-SubCell"/>
</dbReference>
<comment type="subcellular location">
    <subcellularLocation>
        <location evidence="9">Cytoplasm</location>
    </subcellularLocation>
</comment>
<dbReference type="SUPFAM" id="SSF52141">
    <property type="entry name" value="Uracil-DNA glycosylase-like"/>
    <property type="match status" value="1"/>
</dbReference>
<evidence type="ECO:0000256" key="7">
    <source>
        <dbReference type="ARBA" id="ARBA00022801"/>
    </source>
</evidence>
<evidence type="ECO:0000256" key="5">
    <source>
        <dbReference type="ARBA" id="ARBA00018429"/>
    </source>
</evidence>
<evidence type="ECO:0000256" key="6">
    <source>
        <dbReference type="ARBA" id="ARBA00022763"/>
    </source>
</evidence>
<dbReference type="Proteomes" id="UP000031104">
    <property type="component" value="Chromosome"/>
</dbReference>
<accession>A0A0A8E560</accession>
<comment type="catalytic activity">
    <reaction evidence="1 9 11">
        <text>Hydrolyzes single-stranded DNA or mismatched double-stranded DNA and polynucleotides, releasing free uracil.</text>
        <dbReference type="EC" id="3.2.2.27"/>
    </reaction>
</comment>
<dbReference type="AlphaFoldDB" id="A0A0A8E560"/>
<evidence type="ECO:0000256" key="8">
    <source>
        <dbReference type="ARBA" id="ARBA00023204"/>
    </source>
</evidence>
<evidence type="ECO:0000313" key="14">
    <source>
        <dbReference type="Proteomes" id="UP000031104"/>
    </source>
</evidence>
<gene>
    <name evidence="9" type="primary">ung</name>
    <name evidence="13" type="ORF">SD28_03345</name>
</gene>
<feature type="active site" description="Proton acceptor" evidence="9 10">
    <location>
        <position position="60"/>
    </location>
</feature>
<dbReference type="InterPro" id="IPR005122">
    <property type="entry name" value="Uracil-DNA_glycosylase-like"/>
</dbReference>
<dbReference type="PROSITE" id="PS00130">
    <property type="entry name" value="U_DNA_GLYCOSYLASE"/>
    <property type="match status" value="1"/>
</dbReference>
<protein>
    <recommendedName>
        <fullName evidence="5 9">Uracil-DNA glycosylase</fullName>
        <shortName evidence="9">UDG</shortName>
        <ecNumber evidence="4 9">3.2.2.27</ecNumber>
    </recommendedName>
</protein>
<dbReference type="OrthoDB" id="9804372at2"/>
<dbReference type="EC" id="3.2.2.27" evidence="4 9"/>
<dbReference type="RefSeq" id="WP_039124088.1">
    <property type="nucleotide sequence ID" value="NZ_CP010427.1"/>
</dbReference>
<comment type="function">
    <text evidence="2 9 11">Excises uracil residues from the DNA which can arise as a result of misincorporation of dUMP residues by DNA polymerase or due to deamination of cytosine.</text>
</comment>
<evidence type="ECO:0000256" key="9">
    <source>
        <dbReference type="HAMAP-Rule" id="MF_00148"/>
    </source>
</evidence>
<dbReference type="PANTHER" id="PTHR11264">
    <property type="entry name" value="URACIL-DNA GLYCOSYLASE"/>
    <property type="match status" value="1"/>
</dbReference>
<name>A0A0A8E560_9GAMM</name>
<dbReference type="GO" id="GO:0097510">
    <property type="term" value="P:base-excision repair, AP site formation via deaminated base removal"/>
    <property type="evidence" value="ECO:0007669"/>
    <property type="project" value="TreeGrafter"/>
</dbReference>
<keyword evidence="14" id="KW-1185">Reference proteome</keyword>
<reference evidence="13 14" key="1">
    <citation type="submission" date="2014-12" db="EMBL/GenBank/DDBJ databases">
        <title>Complete genome sequence of Francisella guanzhouensis strain 08HL01032 isolated from air-conditioning system in China.</title>
        <authorList>
            <person name="Svensson D."/>
            <person name="Ohrman C."/>
            <person name="Backman S."/>
            <person name="Karlsson E."/>
            <person name="Nilsson E."/>
            <person name="Bystrom M."/>
            <person name="Larkeryd A."/>
            <person name="Stenberg P."/>
            <person name="Scholtz H.C."/>
            <person name="Forsman M."/>
            <person name="Sjodin A."/>
        </authorList>
    </citation>
    <scope>NUCLEOTIDE SEQUENCE [LARGE SCALE GENOMIC DNA]</scope>
    <source>
        <strain evidence="13 14">08HL01032</strain>
    </source>
</reference>
<dbReference type="HOGENOM" id="CLU_032162_3_0_6"/>
<dbReference type="EMBL" id="CP010427">
    <property type="protein sequence ID" value="AJC48742.1"/>
    <property type="molecule type" value="Genomic_DNA"/>
</dbReference>
<keyword evidence="6 9" id="KW-0227">DNA damage</keyword>
<dbReference type="NCBIfam" id="NF003591">
    <property type="entry name" value="PRK05254.1-4"/>
    <property type="match status" value="1"/>
</dbReference>
<evidence type="ECO:0000256" key="1">
    <source>
        <dbReference type="ARBA" id="ARBA00001400"/>
    </source>
</evidence>
<dbReference type="NCBIfam" id="NF003589">
    <property type="entry name" value="PRK05254.1-2"/>
    <property type="match status" value="1"/>
</dbReference>
<evidence type="ECO:0000259" key="12">
    <source>
        <dbReference type="SMART" id="SM00986"/>
    </source>
</evidence>
<dbReference type="NCBIfam" id="NF003592">
    <property type="entry name" value="PRK05254.1-5"/>
    <property type="match status" value="1"/>
</dbReference>
<evidence type="ECO:0000256" key="4">
    <source>
        <dbReference type="ARBA" id="ARBA00012030"/>
    </source>
</evidence>
<dbReference type="InterPro" id="IPR018085">
    <property type="entry name" value="Ura-DNA_Glyclase_AS"/>
</dbReference>
<evidence type="ECO:0000313" key="13">
    <source>
        <dbReference type="EMBL" id="AJC48742.1"/>
    </source>
</evidence>
<feature type="domain" description="Uracil-DNA glycosylase-like" evidence="12">
    <location>
        <begin position="45"/>
        <end position="206"/>
    </location>
</feature>
<dbReference type="Pfam" id="PF03167">
    <property type="entry name" value="UDG"/>
    <property type="match status" value="1"/>
</dbReference>
<keyword evidence="7 9" id="KW-0378">Hydrolase</keyword>
<sequence>MTWSDILSKEKQKPYFKQILEFLASEENKGKVIFPAKENIFNAFKYTELENLKVVILGQDPYHNYNQAHGLAFSVQKGVDIPPSLRNMYKELARSIPDFEIPNHGCLVDWAKQGVFLLNTTLTVEAHKANSHKDIGWEAFTNMVIHKISEYKENVVFMLWGSHARKKKNLIDNSKHLILESTHPSPLSAHRGFLGCNHFILCNQYLLDHKLKTINWQLTN</sequence>